<dbReference type="OrthoDB" id="416553at2759"/>
<proteinExistence type="predicted"/>
<sequence>MSVFLQDSIPFAVIGSTSQVEVNGRKTRGRVYPWGVIDIQDEQYSDFVKLKTFLSLHMQDLKDATNEILYENYRATYLTKYGDSLRFE</sequence>
<dbReference type="InterPro" id="IPR030379">
    <property type="entry name" value="G_SEPTIN_dom"/>
</dbReference>
<dbReference type="AlphaFoldDB" id="A0A443RY66"/>
<feature type="domain" description="Septin-type G" evidence="1">
    <location>
        <begin position="1"/>
        <end position="80"/>
    </location>
</feature>
<dbReference type="GO" id="GO:0005525">
    <property type="term" value="F:GTP binding"/>
    <property type="evidence" value="ECO:0007669"/>
    <property type="project" value="InterPro"/>
</dbReference>
<gene>
    <name evidence="2" type="ORF">B4U80_08242</name>
</gene>
<evidence type="ECO:0000313" key="3">
    <source>
        <dbReference type="Proteomes" id="UP000288716"/>
    </source>
</evidence>
<dbReference type="InterPro" id="IPR027417">
    <property type="entry name" value="P-loop_NTPase"/>
</dbReference>
<organism evidence="2 3">
    <name type="scientific">Leptotrombidium deliense</name>
    <dbReference type="NCBI Taxonomy" id="299467"/>
    <lineage>
        <taxon>Eukaryota</taxon>
        <taxon>Metazoa</taxon>
        <taxon>Ecdysozoa</taxon>
        <taxon>Arthropoda</taxon>
        <taxon>Chelicerata</taxon>
        <taxon>Arachnida</taxon>
        <taxon>Acari</taxon>
        <taxon>Acariformes</taxon>
        <taxon>Trombidiformes</taxon>
        <taxon>Prostigmata</taxon>
        <taxon>Anystina</taxon>
        <taxon>Parasitengona</taxon>
        <taxon>Trombiculoidea</taxon>
        <taxon>Trombiculidae</taxon>
        <taxon>Leptotrombidium</taxon>
    </lineage>
</organism>
<dbReference type="Pfam" id="PF00735">
    <property type="entry name" value="Septin"/>
    <property type="match status" value="1"/>
</dbReference>
<name>A0A443RY66_9ACAR</name>
<evidence type="ECO:0000259" key="1">
    <source>
        <dbReference type="PROSITE" id="PS51719"/>
    </source>
</evidence>
<keyword evidence="3" id="KW-1185">Reference proteome</keyword>
<evidence type="ECO:0000313" key="2">
    <source>
        <dbReference type="EMBL" id="RWS19999.1"/>
    </source>
</evidence>
<dbReference type="PROSITE" id="PS51719">
    <property type="entry name" value="G_SEPTIN"/>
    <property type="match status" value="1"/>
</dbReference>
<dbReference type="EMBL" id="NCKV01020870">
    <property type="protein sequence ID" value="RWS19999.1"/>
    <property type="molecule type" value="Genomic_DNA"/>
</dbReference>
<dbReference type="VEuPathDB" id="VectorBase:LDEU012041"/>
<accession>A0A443RY66</accession>
<dbReference type="STRING" id="299467.A0A443RY66"/>
<protein>
    <submittedName>
        <fullName evidence="2">Septin-2-like protein 2</fullName>
    </submittedName>
</protein>
<dbReference type="PANTHER" id="PTHR18884">
    <property type="entry name" value="SEPTIN"/>
    <property type="match status" value="1"/>
</dbReference>
<comment type="caution">
    <text evidence="2">The sequence shown here is derived from an EMBL/GenBank/DDBJ whole genome shotgun (WGS) entry which is preliminary data.</text>
</comment>
<dbReference type="Proteomes" id="UP000288716">
    <property type="component" value="Unassembled WGS sequence"/>
</dbReference>
<reference evidence="2 3" key="1">
    <citation type="journal article" date="2018" name="Gigascience">
        <title>Genomes of trombidid mites reveal novel predicted allergens and laterally-transferred genes associated with secondary metabolism.</title>
        <authorList>
            <person name="Dong X."/>
            <person name="Chaisiri K."/>
            <person name="Xia D."/>
            <person name="Armstrong S.D."/>
            <person name="Fang Y."/>
            <person name="Donnelly M.J."/>
            <person name="Kadowaki T."/>
            <person name="McGarry J.W."/>
            <person name="Darby A.C."/>
            <person name="Makepeace B.L."/>
        </authorList>
    </citation>
    <scope>NUCLEOTIDE SEQUENCE [LARGE SCALE GENOMIC DNA]</scope>
    <source>
        <strain evidence="2">UoL-UT</strain>
    </source>
</reference>
<dbReference type="Gene3D" id="3.40.50.300">
    <property type="entry name" value="P-loop containing nucleotide triphosphate hydrolases"/>
    <property type="match status" value="1"/>
</dbReference>